<accession>A0ABR1PQ82</accession>
<evidence type="ECO:0000313" key="2">
    <source>
        <dbReference type="Proteomes" id="UP001430848"/>
    </source>
</evidence>
<evidence type="ECO:0000313" key="1">
    <source>
        <dbReference type="EMBL" id="KAK7742675.1"/>
    </source>
</evidence>
<dbReference type="EMBL" id="JAKNSF020000001">
    <property type="protein sequence ID" value="KAK7742675.1"/>
    <property type="molecule type" value="Genomic_DNA"/>
</dbReference>
<reference evidence="1 2" key="1">
    <citation type="submission" date="2024-02" db="EMBL/GenBank/DDBJ databases">
        <title>De novo assembly and annotation of 12 fungi associated with fruit tree decline syndrome in Ontario, Canada.</title>
        <authorList>
            <person name="Sulman M."/>
            <person name="Ellouze W."/>
            <person name="Ilyukhin E."/>
        </authorList>
    </citation>
    <scope>NUCLEOTIDE SEQUENCE [LARGE SCALE GENOMIC DNA]</scope>
    <source>
        <strain evidence="1 2">M169</strain>
    </source>
</reference>
<proteinExistence type="predicted"/>
<organism evidence="1 2">
    <name type="scientific">Diaporthe eres</name>
    <name type="common">Phomopsis oblonga</name>
    <dbReference type="NCBI Taxonomy" id="83184"/>
    <lineage>
        <taxon>Eukaryota</taxon>
        <taxon>Fungi</taxon>
        <taxon>Dikarya</taxon>
        <taxon>Ascomycota</taxon>
        <taxon>Pezizomycotina</taxon>
        <taxon>Sordariomycetes</taxon>
        <taxon>Sordariomycetidae</taxon>
        <taxon>Diaporthales</taxon>
        <taxon>Diaporthaceae</taxon>
        <taxon>Diaporthe</taxon>
        <taxon>Diaporthe eres species complex</taxon>
    </lineage>
</organism>
<keyword evidence="2" id="KW-1185">Reference proteome</keyword>
<comment type="caution">
    <text evidence="1">The sequence shown here is derived from an EMBL/GenBank/DDBJ whole genome shotgun (WGS) entry which is preliminary data.</text>
</comment>
<gene>
    <name evidence="1" type="ORF">SLS63_000240</name>
</gene>
<protein>
    <recommendedName>
        <fullName evidence="3">Transcription factor domain-containing protein</fullName>
    </recommendedName>
</protein>
<name>A0ABR1PQ82_DIAER</name>
<dbReference type="Proteomes" id="UP001430848">
    <property type="component" value="Unassembled WGS sequence"/>
</dbReference>
<evidence type="ECO:0008006" key="3">
    <source>
        <dbReference type="Google" id="ProtNLM"/>
    </source>
</evidence>
<sequence>MRDLSPYQEELPLSSSSLGLAGDESDFLAGQGWPVSGAVSRTSQSSSTSLQHNPTTFPSSAFSGLSYAQQTPPNLNIPNFLGGLGEVQRVDGSTDSWRWVIGELRRCPRDLATRGETLFLHKDLYRDAMPRAIRAALGTSAAFCMLDEDRRHVLFRALDAEVVELTRAPPPMDADEDRVHGFMGSISTGSGGLTLIEELARLQAFTLYQMMRMYGGGLEQRIVVQQQRGLLMTWALQLLRRSRAELGGDEDRASGAGGYTDCWHTWILAESIRRTVMVVYMFYGMYSLATEGFCSELPTLAKLPVSAAPALWNSEAAYLAHSRSGEAPKTLTYEEFTYYWMVSPPARLDPFGKFLVVPCKGLEGISS</sequence>